<dbReference type="InterPro" id="IPR005471">
    <property type="entry name" value="Tscrpt_reg_IclR_N"/>
</dbReference>
<dbReference type="InterPro" id="IPR036390">
    <property type="entry name" value="WH_DNA-bd_sf"/>
</dbReference>
<keyword evidence="7" id="KW-1185">Reference proteome</keyword>
<dbReference type="Gene3D" id="1.10.10.10">
    <property type="entry name" value="Winged helix-like DNA-binding domain superfamily/Winged helix DNA-binding domain"/>
    <property type="match status" value="1"/>
</dbReference>
<dbReference type="InterPro" id="IPR036388">
    <property type="entry name" value="WH-like_DNA-bd_sf"/>
</dbReference>
<dbReference type="Proteomes" id="UP001500449">
    <property type="component" value="Unassembled WGS sequence"/>
</dbReference>
<dbReference type="SMART" id="SM00346">
    <property type="entry name" value="HTH_ICLR"/>
    <property type="match status" value="1"/>
</dbReference>
<dbReference type="Pfam" id="PF09339">
    <property type="entry name" value="HTH_IclR"/>
    <property type="match status" value="1"/>
</dbReference>
<evidence type="ECO:0000256" key="3">
    <source>
        <dbReference type="ARBA" id="ARBA00023163"/>
    </source>
</evidence>
<protein>
    <submittedName>
        <fullName evidence="6">IclR family transcriptional regulator</fullName>
    </submittedName>
</protein>
<evidence type="ECO:0000259" key="4">
    <source>
        <dbReference type="PROSITE" id="PS51077"/>
    </source>
</evidence>
<dbReference type="Pfam" id="PF01614">
    <property type="entry name" value="IclR_C"/>
    <property type="match status" value="1"/>
</dbReference>
<feature type="domain" description="IclR-ED" evidence="5">
    <location>
        <begin position="66"/>
        <end position="246"/>
    </location>
</feature>
<comment type="caution">
    <text evidence="6">The sequence shown here is derived from an EMBL/GenBank/DDBJ whole genome shotgun (WGS) entry which is preliminary data.</text>
</comment>
<dbReference type="PANTHER" id="PTHR30136:SF35">
    <property type="entry name" value="HTH-TYPE TRANSCRIPTIONAL REGULATOR RV1719"/>
    <property type="match status" value="1"/>
</dbReference>
<sequence length="248" mass="26884">MADLARVTVVLDALAESRQGLSINEITTRTGLPRSAVHRVLQSLERELYVVRSQDHERPGYVLGPGLLKFGMTTHLRLLAANRPKLVALAREVHERVELAIFSGREVVVVDQIGSPARLRGVTQVGKSFSLHASCIGKALLAQLPDERVRELLPPRLTRFTATTVTDRGQLLDELEDVRRTAIAVDREEHDLGISAVATAQPGPVGGLQAIAVVMPAHAFAGKFAEAVRGLHGLNPAVDVTVALPRRH</sequence>
<dbReference type="InterPro" id="IPR014757">
    <property type="entry name" value="Tscrpt_reg_IclR_C"/>
</dbReference>
<evidence type="ECO:0000313" key="7">
    <source>
        <dbReference type="Proteomes" id="UP001500449"/>
    </source>
</evidence>
<accession>A0ABN2NRC0</accession>
<dbReference type="RefSeq" id="WP_344426862.1">
    <property type="nucleotide sequence ID" value="NZ_BAAAQK010000028.1"/>
</dbReference>
<dbReference type="PROSITE" id="PS51077">
    <property type="entry name" value="HTH_ICLR"/>
    <property type="match status" value="1"/>
</dbReference>
<feature type="domain" description="HTH iclR-type" evidence="4">
    <location>
        <begin position="1"/>
        <end position="65"/>
    </location>
</feature>
<keyword evidence="2" id="KW-0238">DNA-binding</keyword>
<proteinExistence type="predicted"/>
<dbReference type="EMBL" id="BAAAQK010000028">
    <property type="protein sequence ID" value="GAA1877066.1"/>
    <property type="molecule type" value="Genomic_DNA"/>
</dbReference>
<dbReference type="Gene3D" id="3.30.450.40">
    <property type="match status" value="1"/>
</dbReference>
<keyword evidence="3" id="KW-0804">Transcription</keyword>
<dbReference type="SUPFAM" id="SSF46785">
    <property type="entry name" value="Winged helix' DNA-binding domain"/>
    <property type="match status" value="1"/>
</dbReference>
<keyword evidence="1" id="KW-0805">Transcription regulation</keyword>
<dbReference type="SUPFAM" id="SSF55781">
    <property type="entry name" value="GAF domain-like"/>
    <property type="match status" value="1"/>
</dbReference>
<evidence type="ECO:0000256" key="2">
    <source>
        <dbReference type="ARBA" id="ARBA00023125"/>
    </source>
</evidence>
<evidence type="ECO:0000313" key="6">
    <source>
        <dbReference type="EMBL" id="GAA1877066.1"/>
    </source>
</evidence>
<organism evidence="6 7">
    <name type="scientific">Pseudonocardia ailaonensis</name>
    <dbReference type="NCBI Taxonomy" id="367279"/>
    <lineage>
        <taxon>Bacteria</taxon>
        <taxon>Bacillati</taxon>
        <taxon>Actinomycetota</taxon>
        <taxon>Actinomycetes</taxon>
        <taxon>Pseudonocardiales</taxon>
        <taxon>Pseudonocardiaceae</taxon>
        <taxon>Pseudonocardia</taxon>
    </lineage>
</organism>
<dbReference type="InterPro" id="IPR029016">
    <property type="entry name" value="GAF-like_dom_sf"/>
</dbReference>
<name>A0ABN2NRC0_9PSEU</name>
<evidence type="ECO:0000259" key="5">
    <source>
        <dbReference type="PROSITE" id="PS51078"/>
    </source>
</evidence>
<evidence type="ECO:0000256" key="1">
    <source>
        <dbReference type="ARBA" id="ARBA00023015"/>
    </source>
</evidence>
<dbReference type="InterPro" id="IPR050707">
    <property type="entry name" value="HTH_MetabolicPath_Reg"/>
</dbReference>
<gene>
    <name evidence="6" type="ORF">GCM10009836_68110</name>
</gene>
<dbReference type="PROSITE" id="PS51078">
    <property type="entry name" value="ICLR_ED"/>
    <property type="match status" value="1"/>
</dbReference>
<dbReference type="PANTHER" id="PTHR30136">
    <property type="entry name" value="HELIX-TURN-HELIX TRANSCRIPTIONAL REGULATOR, ICLR FAMILY"/>
    <property type="match status" value="1"/>
</dbReference>
<reference evidence="6 7" key="1">
    <citation type="journal article" date="2019" name="Int. J. Syst. Evol. Microbiol.">
        <title>The Global Catalogue of Microorganisms (GCM) 10K type strain sequencing project: providing services to taxonomists for standard genome sequencing and annotation.</title>
        <authorList>
            <consortium name="The Broad Institute Genomics Platform"/>
            <consortium name="The Broad Institute Genome Sequencing Center for Infectious Disease"/>
            <person name="Wu L."/>
            <person name="Ma J."/>
        </authorList>
    </citation>
    <scope>NUCLEOTIDE SEQUENCE [LARGE SCALE GENOMIC DNA]</scope>
    <source>
        <strain evidence="6 7">JCM 16009</strain>
    </source>
</reference>